<organism evidence="1 2">
    <name type="scientific">Elysia marginata</name>
    <dbReference type="NCBI Taxonomy" id="1093978"/>
    <lineage>
        <taxon>Eukaryota</taxon>
        <taxon>Metazoa</taxon>
        <taxon>Spiralia</taxon>
        <taxon>Lophotrochozoa</taxon>
        <taxon>Mollusca</taxon>
        <taxon>Gastropoda</taxon>
        <taxon>Heterobranchia</taxon>
        <taxon>Euthyneura</taxon>
        <taxon>Panpulmonata</taxon>
        <taxon>Sacoglossa</taxon>
        <taxon>Placobranchoidea</taxon>
        <taxon>Plakobranchidae</taxon>
        <taxon>Elysia</taxon>
    </lineage>
</organism>
<gene>
    <name evidence="1" type="ORF">ElyMa_004376300</name>
</gene>
<name>A0AAV4H6I1_9GAST</name>
<protein>
    <submittedName>
        <fullName evidence="1">Uncharacterized protein</fullName>
    </submittedName>
</protein>
<dbReference type="EMBL" id="BMAT01008826">
    <property type="protein sequence ID" value="GFR93329.1"/>
    <property type="molecule type" value="Genomic_DNA"/>
</dbReference>
<keyword evidence="2" id="KW-1185">Reference proteome</keyword>
<proteinExistence type="predicted"/>
<evidence type="ECO:0000313" key="2">
    <source>
        <dbReference type="Proteomes" id="UP000762676"/>
    </source>
</evidence>
<dbReference type="AlphaFoldDB" id="A0AAV4H6I1"/>
<reference evidence="1 2" key="1">
    <citation type="journal article" date="2021" name="Elife">
        <title>Chloroplast acquisition without the gene transfer in kleptoplastic sea slugs, Plakobranchus ocellatus.</title>
        <authorList>
            <person name="Maeda T."/>
            <person name="Takahashi S."/>
            <person name="Yoshida T."/>
            <person name="Shimamura S."/>
            <person name="Takaki Y."/>
            <person name="Nagai Y."/>
            <person name="Toyoda A."/>
            <person name="Suzuki Y."/>
            <person name="Arimoto A."/>
            <person name="Ishii H."/>
            <person name="Satoh N."/>
            <person name="Nishiyama T."/>
            <person name="Hasebe M."/>
            <person name="Maruyama T."/>
            <person name="Minagawa J."/>
            <person name="Obokata J."/>
            <person name="Shigenobu S."/>
        </authorList>
    </citation>
    <scope>NUCLEOTIDE SEQUENCE [LARGE SCALE GENOMIC DNA]</scope>
</reference>
<accession>A0AAV4H6I1</accession>
<dbReference type="Proteomes" id="UP000762676">
    <property type="component" value="Unassembled WGS sequence"/>
</dbReference>
<evidence type="ECO:0000313" key="1">
    <source>
        <dbReference type="EMBL" id="GFR93329.1"/>
    </source>
</evidence>
<sequence length="136" mass="15299">MQAFETDSPAVSTGNSGPLSAQNTLLVSQAVSRISQFKELHFSALTNNLLPTHFILKVTLFCNKTVLLRIRVEQPNNFSSIKESISLSKMTGHHNLQILIPMDYALWESLAEKVYMGRWIPNPENEEANRNIAQKS</sequence>
<comment type="caution">
    <text evidence="1">The sequence shown here is derived from an EMBL/GenBank/DDBJ whole genome shotgun (WGS) entry which is preliminary data.</text>
</comment>